<organism evidence="1 2">
    <name type="scientific">Linum trigynum</name>
    <dbReference type="NCBI Taxonomy" id="586398"/>
    <lineage>
        <taxon>Eukaryota</taxon>
        <taxon>Viridiplantae</taxon>
        <taxon>Streptophyta</taxon>
        <taxon>Embryophyta</taxon>
        <taxon>Tracheophyta</taxon>
        <taxon>Spermatophyta</taxon>
        <taxon>Magnoliopsida</taxon>
        <taxon>eudicotyledons</taxon>
        <taxon>Gunneridae</taxon>
        <taxon>Pentapetalae</taxon>
        <taxon>rosids</taxon>
        <taxon>fabids</taxon>
        <taxon>Malpighiales</taxon>
        <taxon>Linaceae</taxon>
        <taxon>Linum</taxon>
    </lineage>
</organism>
<evidence type="ECO:0000313" key="1">
    <source>
        <dbReference type="EMBL" id="CAL1386975.1"/>
    </source>
</evidence>
<proteinExistence type="predicted"/>
<dbReference type="EMBL" id="OZ034818">
    <property type="protein sequence ID" value="CAL1386975.1"/>
    <property type="molecule type" value="Genomic_DNA"/>
</dbReference>
<keyword evidence="2" id="KW-1185">Reference proteome</keyword>
<sequence length="132" mass="15473">MNLLFERGETLTCEEWYCSLQETESDEQLGNFLVALWFIWEQRNSQMWNKRNLEEGEIIHRAFGWLQEYLNMQEAESEVHRQCERKWRPSQSADFTISVDAGRLTGQGTGLGAVVRKKDGDFVAAAVRRTRR</sequence>
<accession>A0AAV2ENB7</accession>
<dbReference type="Proteomes" id="UP001497516">
    <property type="component" value="Chromosome 5"/>
</dbReference>
<dbReference type="AlphaFoldDB" id="A0AAV2ENB7"/>
<name>A0AAV2ENB7_9ROSI</name>
<protein>
    <recommendedName>
        <fullName evidence="3">RNase H type-1 domain-containing protein</fullName>
    </recommendedName>
</protein>
<evidence type="ECO:0000313" key="2">
    <source>
        <dbReference type="Proteomes" id="UP001497516"/>
    </source>
</evidence>
<evidence type="ECO:0008006" key="3">
    <source>
        <dbReference type="Google" id="ProtNLM"/>
    </source>
</evidence>
<gene>
    <name evidence="1" type="ORF">LTRI10_LOCUS27989</name>
</gene>
<reference evidence="1 2" key="1">
    <citation type="submission" date="2024-04" db="EMBL/GenBank/DDBJ databases">
        <authorList>
            <person name="Fracassetti M."/>
        </authorList>
    </citation>
    <scope>NUCLEOTIDE SEQUENCE [LARGE SCALE GENOMIC DNA]</scope>
</reference>